<keyword evidence="2" id="KW-0472">Membrane</keyword>
<dbReference type="EMBL" id="HBFQ01047446">
    <property type="protein sequence ID" value="CAD8859431.1"/>
    <property type="molecule type" value="Transcribed_RNA"/>
</dbReference>
<gene>
    <name evidence="3" type="ORF">NSCI0253_LOCUS33785</name>
</gene>
<dbReference type="AlphaFoldDB" id="A0A7S1AMZ6"/>
<organism evidence="3">
    <name type="scientific">Noctiluca scintillans</name>
    <name type="common">Sea sparkle</name>
    <name type="synonym">Red tide dinoflagellate</name>
    <dbReference type="NCBI Taxonomy" id="2966"/>
    <lineage>
        <taxon>Eukaryota</taxon>
        <taxon>Sar</taxon>
        <taxon>Alveolata</taxon>
        <taxon>Dinophyceae</taxon>
        <taxon>Noctilucales</taxon>
        <taxon>Noctilucaceae</taxon>
        <taxon>Noctiluca</taxon>
    </lineage>
</organism>
<feature type="transmembrane region" description="Helical" evidence="2">
    <location>
        <begin position="39"/>
        <end position="57"/>
    </location>
</feature>
<proteinExistence type="predicted"/>
<sequence>MDEEGCETLDEGASLSSARVIPHVTDDTVVITKNGLRTGVVVALFLVLCTFLVGFLLPSPFLNVRGAEGRAPASQTPAQTSPSPQPGSLPVQGGPSKPGKTPTLAPPPSAPQFDLVRVQAVRKVAQELRDTLEAYYGGTTTARRMMLLGGWATPWVNSSHDSLMMVKMVDTMARALVDENQDTFIIGALGSSVVLGHGNCNYDNYVRQMQRTFAPVWEAAGMTLDAQNGGHGGECGDGPDNQVFCMQQNVSPFSDILHFSWTYYGDSTQSKENLVRWAQMLPRQPPVHSFSLSKSKGSISRSTCVDRANSFAHQYDVHGYNHLCMPAALYNGGRVSDSDDIFVNKHVGDGYHNITRYGEQVEDARRKASLGVVMRNWHPGPLGHQIVADSFAYVYNEAVLRALDLVEGALHAGEDPRKRWTSDRPHLFEADLPPPQKCNPKYCTVPAAPTCLSFEQPIHGWWGSKIADPGDNSNPYRGETQSWNLQELQEPVGKRTNPADLGYFAKRGETDEACAHHDVCGEMTAKSPDAGRLVLRLPSMSVGLVVLCGKGTDFRGNKFVEIEYNKVLLNQSTFDSFPSGRKCTRILAETPMNAMSDWGHSYLSVRILPGNQKVVKISQVITL</sequence>
<evidence type="ECO:0000256" key="2">
    <source>
        <dbReference type="SAM" id="Phobius"/>
    </source>
</evidence>
<keyword evidence="2" id="KW-1133">Transmembrane helix</keyword>
<feature type="compositionally biased region" description="Low complexity" evidence="1">
    <location>
        <begin position="71"/>
        <end position="82"/>
    </location>
</feature>
<name>A0A7S1AMZ6_NOCSC</name>
<accession>A0A7S1AMZ6</accession>
<evidence type="ECO:0000313" key="3">
    <source>
        <dbReference type="EMBL" id="CAD8859431.1"/>
    </source>
</evidence>
<keyword evidence="2" id="KW-0812">Transmembrane</keyword>
<evidence type="ECO:0000256" key="1">
    <source>
        <dbReference type="SAM" id="MobiDB-lite"/>
    </source>
</evidence>
<feature type="region of interest" description="Disordered" evidence="1">
    <location>
        <begin position="67"/>
        <end position="111"/>
    </location>
</feature>
<protein>
    <submittedName>
        <fullName evidence="3">Uncharacterized protein</fullName>
    </submittedName>
</protein>
<reference evidence="3" key="1">
    <citation type="submission" date="2021-01" db="EMBL/GenBank/DDBJ databases">
        <authorList>
            <person name="Corre E."/>
            <person name="Pelletier E."/>
            <person name="Niang G."/>
            <person name="Scheremetjew M."/>
            <person name="Finn R."/>
            <person name="Kale V."/>
            <person name="Holt S."/>
            <person name="Cochrane G."/>
            <person name="Meng A."/>
            <person name="Brown T."/>
            <person name="Cohen L."/>
        </authorList>
    </citation>
    <scope>NUCLEOTIDE SEQUENCE</scope>
</reference>